<protein>
    <recommendedName>
        <fullName evidence="1">diguanylate cyclase</fullName>
        <ecNumber evidence="1">2.7.7.65</ecNumber>
    </recommendedName>
</protein>
<dbReference type="SMART" id="SM00267">
    <property type="entry name" value="GGDEF"/>
    <property type="match status" value="1"/>
</dbReference>
<dbReference type="PROSITE" id="PS50887">
    <property type="entry name" value="GGDEF"/>
    <property type="match status" value="1"/>
</dbReference>
<dbReference type="PANTHER" id="PTHR45138:SF9">
    <property type="entry name" value="DIGUANYLATE CYCLASE DGCM-RELATED"/>
    <property type="match status" value="1"/>
</dbReference>
<dbReference type="Gene3D" id="3.30.70.270">
    <property type="match status" value="1"/>
</dbReference>
<sequence length="144" mass="16066">MNLTKRYGEKVCVLMLDIDKFKDVNDTFGHDCGDAVLTQLCSLVSKKLRRVDVFGRWGGEEFIVICPGTSLENGVKVAESLRSKVEAHSFTPVPQVTVSLGVSAFHKNDHAYCDALKRADVALYESKRTGRNRVSSRCDEKKIN</sequence>
<dbReference type="SUPFAM" id="SSF55073">
    <property type="entry name" value="Nucleotide cyclase"/>
    <property type="match status" value="1"/>
</dbReference>
<gene>
    <name evidence="4" type="ORF">EYB58_01780</name>
</gene>
<evidence type="ECO:0000256" key="1">
    <source>
        <dbReference type="ARBA" id="ARBA00012528"/>
    </source>
</evidence>
<organism evidence="4 5">
    <name type="scientific">Desulfobacter hydrogenophilus</name>
    <dbReference type="NCBI Taxonomy" id="2291"/>
    <lineage>
        <taxon>Bacteria</taxon>
        <taxon>Pseudomonadati</taxon>
        <taxon>Thermodesulfobacteriota</taxon>
        <taxon>Desulfobacteria</taxon>
        <taxon>Desulfobacterales</taxon>
        <taxon>Desulfobacteraceae</taxon>
        <taxon>Desulfobacter</taxon>
    </lineage>
</organism>
<evidence type="ECO:0000313" key="4">
    <source>
        <dbReference type="EMBL" id="QBH11765.1"/>
    </source>
</evidence>
<dbReference type="PANTHER" id="PTHR45138">
    <property type="entry name" value="REGULATORY COMPONENTS OF SENSORY TRANSDUCTION SYSTEM"/>
    <property type="match status" value="1"/>
</dbReference>
<reference evidence="4 5" key="1">
    <citation type="submission" date="2019-02" db="EMBL/GenBank/DDBJ databases">
        <title>Complete genome sequence of Desulfobacter hydrogenophilus AcRS1.</title>
        <authorList>
            <person name="Marietou A."/>
            <person name="Lund M.B."/>
            <person name="Marshall I.P.G."/>
            <person name="Schreiber L."/>
            <person name="Jorgensen B."/>
        </authorList>
    </citation>
    <scope>NUCLEOTIDE SEQUENCE [LARGE SCALE GENOMIC DNA]</scope>
    <source>
        <strain evidence="4 5">AcRS1</strain>
    </source>
</reference>
<proteinExistence type="predicted"/>
<evidence type="ECO:0000256" key="2">
    <source>
        <dbReference type="ARBA" id="ARBA00034247"/>
    </source>
</evidence>
<accession>A0ABX5RB88</accession>
<evidence type="ECO:0000313" key="5">
    <source>
        <dbReference type="Proteomes" id="UP000293902"/>
    </source>
</evidence>
<name>A0ABX5RB88_9BACT</name>
<dbReference type="CDD" id="cd01949">
    <property type="entry name" value="GGDEF"/>
    <property type="match status" value="1"/>
</dbReference>
<dbReference type="Pfam" id="PF00990">
    <property type="entry name" value="GGDEF"/>
    <property type="match status" value="1"/>
</dbReference>
<dbReference type="InterPro" id="IPR000160">
    <property type="entry name" value="GGDEF_dom"/>
</dbReference>
<dbReference type="InterPro" id="IPR029787">
    <property type="entry name" value="Nucleotide_cyclase"/>
</dbReference>
<comment type="catalytic activity">
    <reaction evidence="2">
        <text>2 GTP = 3',3'-c-di-GMP + 2 diphosphate</text>
        <dbReference type="Rhea" id="RHEA:24898"/>
        <dbReference type="ChEBI" id="CHEBI:33019"/>
        <dbReference type="ChEBI" id="CHEBI:37565"/>
        <dbReference type="ChEBI" id="CHEBI:58805"/>
        <dbReference type="EC" id="2.7.7.65"/>
    </reaction>
</comment>
<keyword evidence="5" id="KW-1185">Reference proteome</keyword>
<dbReference type="RefSeq" id="WP_131071984.1">
    <property type="nucleotide sequence ID" value="NZ_CP036313.1"/>
</dbReference>
<dbReference type="EC" id="2.7.7.65" evidence="1"/>
<dbReference type="InterPro" id="IPR043128">
    <property type="entry name" value="Rev_trsase/Diguanyl_cyclase"/>
</dbReference>
<feature type="domain" description="GGDEF" evidence="3">
    <location>
        <begin position="9"/>
        <end position="139"/>
    </location>
</feature>
<dbReference type="InterPro" id="IPR050469">
    <property type="entry name" value="Diguanylate_Cyclase"/>
</dbReference>
<dbReference type="Proteomes" id="UP000293902">
    <property type="component" value="Chromosome"/>
</dbReference>
<dbReference type="NCBIfam" id="TIGR00254">
    <property type="entry name" value="GGDEF"/>
    <property type="match status" value="1"/>
</dbReference>
<dbReference type="EMBL" id="CP036313">
    <property type="protein sequence ID" value="QBH11765.1"/>
    <property type="molecule type" value="Genomic_DNA"/>
</dbReference>
<evidence type="ECO:0000259" key="3">
    <source>
        <dbReference type="PROSITE" id="PS50887"/>
    </source>
</evidence>